<evidence type="ECO:0000256" key="5">
    <source>
        <dbReference type="RuleBase" id="RU000687"/>
    </source>
</evidence>
<proteinExistence type="inferred from homology"/>
<comment type="subcellular location">
    <subcellularLocation>
        <location evidence="1">Membrane</location>
        <topology evidence="1">Multi-pass membrane protein</topology>
    </subcellularLocation>
</comment>
<dbReference type="InterPro" id="IPR036719">
    <property type="entry name" value="Neuro-gated_channel_TM_sf"/>
</dbReference>
<evidence type="ECO:0000256" key="2">
    <source>
        <dbReference type="ARBA" id="ARBA00022692"/>
    </source>
</evidence>
<keyword evidence="9" id="KW-1185">Reference proteome</keyword>
<feature type="transmembrane region" description="Helical" evidence="5">
    <location>
        <begin position="287"/>
        <end position="309"/>
    </location>
</feature>
<feature type="transmembrane region" description="Helical" evidence="5">
    <location>
        <begin position="316"/>
        <end position="334"/>
    </location>
</feature>
<dbReference type="Gene3D" id="2.70.170.10">
    <property type="entry name" value="Neurotransmitter-gated ion-channel ligand-binding domain"/>
    <property type="match status" value="1"/>
</dbReference>
<keyword evidence="5" id="KW-0813">Transport</keyword>
<keyword evidence="4 5" id="KW-0472">Membrane</keyword>
<dbReference type="SUPFAM" id="SSF63712">
    <property type="entry name" value="Nicotinic receptor ligand binding domain-like"/>
    <property type="match status" value="1"/>
</dbReference>
<feature type="signal peptide" evidence="5">
    <location>
        <begin position="1"/>
        <end position="19"/>
    </location>
</feature>
<dbReference type="InterPro" id="IPR006029">
    <property type="entry name" value="Neurotrans-gated_channel_TM"/>
</dbReference>
<dbReference type="InterPro" id="IPR038050">
    <property type="entry name" value="Neuro_actylchol_rec"/>
</dbReference>
<dbReference type="Gene3D" id="1.20.58.390">
    <property type="entry name" value="Neurotransmitter-gated ion-channel transmembrane domain"/>
    <property type="match status" value="1"/>
</dbReference>
<comment type="similarity">
    <text evidence="5">Belongs to the ligand-gated ion channel (TC 1.A.9) family.</text>
</comment>
<keyword evidence="2 5" id="KW-0812">Transmembrane</keyword>
<name>A0AAE0LKP5_9CHLO</name>
<dbReference type="CDD" id="cd18989">
    <property type="entry name" value="LGIC_ECD_cation"/>
    <property type="match status" value="1"/>
</dbReference>
<evidence type="ECO:0000256" key="3">
    <source>
        <dbReference type="ARBA" id="ARBA00022989"/>
    </source>
</evidence>
<feature type="domain" description="Neurotransmitter-gated ion-channel transmembrane" evidence="7">
    <location>
        <begin position="292"/>
        <end position="367"/>
    </location>
</feature>
<dbReference type="Pfam" id="PF02931">
    <property type="entry name" value="Neur_chan_LBD"/>
    <property type="match status" value="1"/>
</dbReference>
<evidence type="ECO:0000256" key="4">
    <source>
        <dbReference type="ARBA" id="ARBA00023136"/>
    </source>
</evidence>
<dbReference type="InterPro" id="IPR036734">
    <property type="entry name" value="Neur_chan_lig-bd_sf"/>
</dbReference>
<dbReference type="PRINTS" id="PR00252">
    <property type="entry name" value="NRIONCHANNEL"/>
</dbReference>
<sequence length="422" mass="46708">MALIALSHSLLAPSPLVYSAQDEQPICVAPEYGNDCLTLNETYAVRLLTDLFGSDEQIFKGTAHYTADAVPTKSSSEPLSLHISNFLVRSISELDDREQTLKAVMYLQLMWTDPFLSWDPEQYGGVSMVPLAIDKVWWPNFLVTTSVLPPKEEMNGGEGITMSLFANGGISFLDPRATETSCPLKLANFPFDEQTCLIEMINYLHDTESLTIDSLNLNPDSYKASVSAWNVTNIDALILVECYNSLGIAIAETEEAAKAMLSDADPVKNCYNFLRVEIKFKRYAEPYVTMSIIPVAFVTFLTFISFLLPTGAGERTGLIITALLTVVAVMFITAEKLPETKETTILDTFNKVMVLLNLLVMLQAGFVILLGQYNFQIDVLKWKLVLIYPELWDWTRLGKLVRSDGAGAGKASPTAVLPPART</sequence>
<dbReference type="GO" id="GO:0005230">
    <property type="term" value="F:extracellular ligand-gated monoatomic ion channel activity"/>
    <property type="evidence" value="ECO:0007669"/>
    <property type="project" value="InterPro"/>
</dbReference>
<keyword evidence="5" id="KW-0406">Ion transport</keyword>
<evidence type="ECO:0000256" key="1">
    <source>
        <dbReference type="ARBA" id="ARBA00004141"/>
    </source>
</evidence>
<accession>A0AAE0LKP5</accession>
<evidence type="ECO:0000259" key="7">
    <source>
        <dbReference type="Pfam" id="PF02932"/>
    </source>
</evidence>
<feature type="chain" id="PRO_5041775154" description="Neurotransmitter-gated ion-channel ligand-binding domain-containing protein" evidence="5">
    <location>
        <begin position="20"/>
        <end position="422"/>
    </location>
</feature>
<dbReference type="PROSITE" id="PS00236">
    <property type="entry name" value="NEUROTR_ION_CHANNEL"/>
    <property type="match status" value="1"/>
</dbReference>
<evidence type="ECO:0000259" key="6">
    <source>
        <dbReference type="Pfam" id="PF02931"/>
    </source>
</evidence>
<feature type="domain" description="Neurotransmitter-gated ion-channel ligand-binding" evidence="6">
    <location>
        <begin position="63"/>
        <end position="219"/>
    </location>
</feature>
<dbReference type="InterPro" id="IPR006201">
    <property type="entry name" value="Neur_channel"/>
</dbReference>
<gene>
    <name evidence="8" type="ORF">CYMTET_4246</name>
</gene>
<dbReference type="InterPro" id="IPR018000">
    <property type="entry name" value="Neurotransmitter_ion_chnl_CS"/>
</dbReference>
<keyword evidence="3 5" id="KW-1133">Transmembrane helix</keyword>
<dbReference type="GO" id="GO:0016020">
    <property type="term" value="C:membrane"/>
    <property type="evidence" value="ECO:0007669"/>
    <property type="project" value="UniProtKB-SubCell"/>
</dbReference>
<dbReference type="EMBL" id="LGRX02000529">
    <property type="protein sequence ID" value="KAK3288274.1"/>
    <property type="molecule type" value="Genomic_DNA"/>
</dbReference>
<dbReference type="Pfam" id="PF02932">
    <property type="entry name" value="Neur_chan_memb"/>
    <property type="match status" value="1"/>
</dbReference>
<dbReference type="PANTHER" id="PTHR18945">
    <property type="entry name" value="NEUROTRANSMITTER GATED ION CHANNEL"/>
    <property type="match status" value="1"/>
</dbReference>
<evidence type="ECO:0008006" key="10">
    <source>
        <dbReference type="Google" id="ProtNLM"/>
    </source>
</evidence>
<dbReference type="GO" id="GO:0004888">
    <property type="term" value="F:transmembrane signaling receptor activity"/>
    <property type="evidence" value="ECO:0007669"/>
    <property type="project" value="InterPro"/>
</dbReference>
<keyword evidence="5" id="KW-0407">Ion channel</keyword>
<evidence type="ECO:0000313" key="8">
    <source>
        <dbReference type="EMBL" id="KAK3288274.1"/>
    </source>
</evidence>
<comment type="caution">
    <text evidence="5">Lacks conserved residue(s) required for the propagation of feature annotation.</text>
</comment>
<dbReference type="SUPFAM" id="SSF90112">
    <property type="entry name" value="Neurotransmitter-gated ion-channel transmembrane pore"/>
    <property type="match status" value="1"/>
</dbReference>
<dbReference type="Proteomes" id="UP001190700">
    <property type="component" value="Unassembled WGS sequence"/>
</dbReference>
<keyword evidence="5" id="KW-0732">Signal</keyword>
<reference evidence="8 9" key="1">
    <citation type="journal article" date="2015" name="Genome Biol. Evol.">
        <title>Comparative Genomics of a Bacterivorous Green Alga Reveals Evolutionary Causalities and Consequences of Phago-Mixotrophic Mode of Nutrition.</title>
        <authorList>
            <person name="Burns J.A."/>
            <person name="Paasch A."/>
            <person name="Narechania A."/>
            <person name="Kim E."/>
        </authorList>
    </citation>
    <scope>NUCLEOTIDE SEQUENCE [LARGE SCALE GENOMIC DNA]</scope>
    <source>
        <strain evidence="8 9">PLY_AMNH</strain>
    </source>
</reference>
<comment type="caution">
    <text evidence="8">The sequence shown here is derived from an EMBL/GenBank/DDBJ whole genome shotgun (WGS) entry which is preliminary data.</text>
</comment>
<dbReference type="AlphaFoldDB" id="A0AAE0LKP5"/>
<organism evidence="8 9">
    <name type="scientific">Cymbomonas tetramitiformis</name>
    <dbReference type="NCBI Taxonomy" id="36881"/>
    <lineage>
        <taxon>Eukaryota</taxon>
        <taxon>Viridiplantae</taxon>
        <taxon>Chlorophyta</taxon>
        <taxon>Pyramimonadophyceae</taxon>
        <taxon>Pyramimonadales</taxon>
        <taxon>Pyramimonadaceae</taxon>
        <taxon>Cymbomonas</taxon>
    </lineage>
</organism>
<protein>
    <recommendedName>
        <fullName evidence="10">Neurotransmitter-gated ion-channel ligand-binding domain-containing protein</fullName>
    </recommendedName>
</protein>
<dbReference type="InterPro" id="IPR006202">
    <property type="entry name" value="Neur_chan_lig-bd"/>
</dbReference>
<evidence type="ECO:0000313" key="9">
    <source>
        <dbReference type="Proteomes" id="UP001190700"/>
    </source>
</evidence>
<feature type="transmembrane region" description="Helical" evidence="5">
    <location>
        <begin position="354"/>
        <end position="375"/>
    </location>
</feature>